<feature type="transmembrane region" description="Helical" evidence="6">
    <location>
        <begin position="71"/>
        <end position="92"/>
    </location>
</feature>
<feature type="domain" description="G-protein coupled receptors family 2 profile 2" evidence="7">
    <location>
        <begin position="62"/>
        <end position="226"/>
    </location>
</feature>
<dbReference type="GO" id="GO:0004930">
    <property type="term" value="F:G protein-coupled receptor activity"/>
    <property type="evidence" value="ECO:0007669"/>
    <property type="project" value="InterPro"/>
</dbReference>
<feature type="transmembrane region" description="Helical" evidence="6">
    <location>
        <begin position="293"/>
        <end position="316"/>
    </location>
</feature>
<sequence>MVYDAALDAAFRGNCYIPFLQEELYVNITTGYIPGRICTELAPNITCCLPCPSTEWLYPDSFQTATNASSWLNVVGLVCTVFLLLSFAVLPVEKTHRHYLSICLVIAVVIMHLGFVIPLGARPEQCANAITPHGMKSSTTCALSGAFLLAGGWCGIMWVFMRALALHLQICWQIVIGKAFMWGALAGGWGVPAVALAIAMVFSGVSFRFGETCHINHTNSLADFWIPLLIFGGLTVIIQFTTFGYCIKVYLASLSDNSSTTNSSALPSYSGSVVTLTPRQAYRRVQRVVELQWRGIAIVIIIIIDVIFFAVVFVVMDNNQIKAANISLLDATAGGKTETNPSVDWLLCLVTNQGKKGLCLEKSADLIMNQATLIAVLVLLSCNGIWLLLLMSRLSMFTGWYDLVRSKPKPSGEFISADAARAYSKDPSTYEMLASNGRDVDYPSKPDLPITQLSLAATSLVGRSGRQTPDYFGREAKYQNPTHSFSSPRPPPGRDWNSAATHAPSAHQPHLDPLSMNKF</sequence>
<keyword evidence="2 6" id="KW-0812">Transmembrane</keyword>
<dbReference type="PANTHER" id="PTHR42058">
    <property type="entry name" value="G_PROTEIN_RECEP_F2_4 DOMAIN-CONTAINING PROTEIN"/>
    <property type="match status" value="1"/>
</dbReference>
<organism evidence="8">
    <name type="scientific">Pseudogymnoascus destructans</name>
    <dbReference type="NCBI Taxonomy" id="655981"/>
    <lineage>
        <taxon>Eukaryota</taxon>
        <taxon>Fungi</taxon>
        <taxon>Dikarya</taxon>
        <taxon>Ascomycota</taxon>
        <taxon>Pezizomycotina</taxon>
        <taxon>Leotiomycetes</taxon>
        <taxon>Thelebolales</taxon>
        <taxon>Thelebolaceae</taxon>
        <taxon>Pseudogymnoascus</taxon>
    </lineage>
</organism>
<comment type="subcellular location">
    <subcellularLocation>
        <location evidence="1">Membrane</location>
        <topology evidence="1">Multi-pass membrane protein</topology>
    </subcellularLocation>
</comment>
<feature type="transmembrane region" description="Helical" evidence="6">
    <location>
        <begin position="371"/>
        <end position="391"/>
    </location>
</feature>
<dbReference type="GO" id="GO:0007166">
    <property type="term" value="P:cell surface receptor signaling pathway"/>
    <property type="evidence" value="ECO:0007669"/>
    <property type="project" value="InterPro"/>
</dbReference>
<evidence type="ECO:0000313" key="8">
    <source>
        <dbReference type="EMBL" id="OAF57275.1"/>
    </source>
</evidence>
<dbReference type="InterPro" id="IPR000832">
    <property type="entry name" value="GPCR_2_secretin-like"/>
</dbReference>
<gene>
    <name evidence="8" type="ORF">VC83_04838</name>
</gene>
<accession>A0A177A4T0</accession>
<keyword evidence="4 6" id="KW-0472">Membrane</keyword>
<dbReference type="Gene3D" id="1.20.1070.10">
    <property type="entry name" value="Rhodopsin 7-helix transmembrane proteins"/>
    <property type="match status" value="1"/>
</dbReference>
<dbReference type="EMBL" id="KV441400">
    <property type="protein sequence ID" value="OAF57275.1"/>
    <property type="molecule type" value="Genomic_DNA"/>
</dbReference>
<evidence type="ECO:0000256" key="5">
    <source>
        <dbReference type="SAM" id="MobiDB-lite"/>
    </source>
</evidence>
<keyword evidence="3 6" id="KW-1133">Transmembrane helix</keyword>
<evidence type="ECO:0000256" key="2">
    <source>
        <dbReference type="ARBA" id="ARBA00022692"/>
    </source>
</evidence>
<dbReference type="Pfam" id="PF00002">
    <property type="entry name" value="7tm_2"/>
    <property type="match status" value="1"/>
</dbReference>
<dbReference type="RefSeq" id="XP_024322565.1">
    <property type="nucleotide sequence ID" value="XM_024468466.1"/>
</dbReference>
<dbReference type="GO" id="GO:0016020">
    <property type="term" value="C:membrane"/>
    <property type="evidence" value="ECO:0007669"/>
    <property type="project" value="UniProtKB-SubCell"/>
</dbReference>
<proteinExistence type="predicted"/>
<dbReference type="Proteomes" id="UP000077154">
    <property type="component" value="Unassembled WGS sequence"/>
</dbReference>
<dbReference type="VEuPathDB" id="FungiDB:GMDG_05985"/>
<dbReference type="eggNOG" id="ENOG502RY0W">
    <property type="taxonomic scope" value="Eukaryota"/>
</dbReference>
<feature type="transmembrane region" description="Helical" evidence="6">
    <location>
        <begin position="99"/>
        <end position="121"/>
    </location>
</feature>
<protein>
    <recommendedName>
        <fullName evidence="7">G-protein coupled receptors family 2 profile 2 domain-containing protein</fullName>
    </recommendedName>
</protein>
<feature type="transmembrane region" description="Helical" evidence="6">
    <location>
        <begin position="224"/>
        <end position="247"/>
    </location>
</feature>
<name>A0A177A4T0_9PEZI</name>
<evidence type="ECO:0000259" key="7">
    <source>
        <dbReference type="PROSITE" id="PS50261"/>
    </source>
</evidence>
<dbReference type="AlphaFoldDB" id="A0A177A4T0"/>
<evidence type="ECO:0000256" key="3">
    <source>
        <dbReference type="ARBA" id="ARBA00022989"/>
    </source>
</evidence>
<feature type="transmembrane region" description="Helical" evidence="6">
    <location>
        <begin position="180"/>
        <end position="204"/>
    </location>
</feature>
<dbReference type="PROSITE" id="PS50261">
    <property type="entry name" value="G_PROTEIN_RECEP_F2_4"/>
    <property type="match status" value="1"/>
</dbReference>
<dbReference type="PANTHER" id="PTHR42058:SF1">
    <property type="entry name" value="G-PROTEIN COUPLED RECEPTORS FAMILY 2 PROFILE 2 DOMAIN-CONTAINING PROTEIN"/>
    <property type="match status" value="1"/>
</dbReference>
<dbReference type="GeneID" id="36287908"/>
<evidence type="ECO:0000256" key="1">
    <source>
        <dbReference type="ARBA" id="ARBA00004141"/>
    </source>
</evidence>
<dbReference type="OrthoDB" id="26203at2759"/>
<feature type="region of interest" description="Disordered" evidence="5">
    <location>
        <begin position="470"/>
        <end position="519"/>
    </location>
</feature>
<dbReference type="InterPro" id="IPR017981">
    <property type="entry name" value="GPCR_2-like_7TM"/>
</dbReference>
<reference evidence="8" key="1">
    <citation type="submission" date="2016-03" db="EMBL/GenBank/DDBJ databases">
        <title>Updated assembly of Pseudogymnoascus destructans, the fungus causing white-nose syndrome of bats.</title>
        <authorList>
            <person name="Palmer J.M."/>
            <person name="Drees K.P."/>
            <person name="Foster J.T."/>
            <person name="Lindner D.L."/>
        </authorList>
    </citation>
    <scope>NUCLEOTIDE SEQUENCE [LARGE SCALE GENOMIC DNA]</scope>
    <source>
        <strain evidence="8">20631-21</strain>
    </source>
</reference>
<evidence type="ECO:0000256" key="4">
    <source>
        <dbReference type="ARBA" id="ARBA00023136"/>
    </source>
</evidence>
<evidence type="ECO:0000256" key="6">
    <source>
        <dbReference type="SAM" id="Phobius"/>
    </source>
</evidence>
<dbReference type="InterPro" id="IPR053247">
    <property type="entry name" value="GPCR_GPR1/git3-like"/>
</dbReference>
<feature type="transmembrane region" description="Helical" evidence="6">
    <location>
        <begin position="141"/>
        <end position="160"/>
    </location>
</feature>